<dbReference type="CDD" id="cd00609">
    <property type="entry name" value="AAT_like"/>
    <property type="match status" value="1"/>
</dbReference>
<dbReference type="FunFam" id="3.90.1150.10:FF:000040">
    <property type="entry name" value="Tyrosine aminotransferase"/>
    <property type="match status" value="1"/>
</dbReference>
<dbReference type="Gene3D" id="3.90.1150.10">
    <property type="entry name" value="Aspartate Aminotransferase, domain 1"/>
    <property type="match status" value="1"/>
</dbReference>
<feature type="modified residue" description="N6-(pyridoxal phosphate)lysine" evidence="7">
    <location>
        <position position="254"/>
    </location>
</feature>
<dbReference type="AlphaFoldDB" id="A0A835S982"/>
<proteinExistence type="inferred from homology"/>
<dbReference type="GO" id="GO:0004838">
    <property type="term" value="F:L-tyrosine-2-oxoglutarate transaminase activity"/>
    <property type="evidence" value="ECO:0007669"/>
    <property type="project" value="TreeGrafter"/>
</dbReference>
<dbReference type="InterPro" id="IPR015422">
    <property type="entry name" value="PyrdxlP-dep_Trfase_small"/>
</dbReference>
<evidence type="ECO:0000313" key="10">
    <source>
        <dbReference type="Proteomes" id="UP000636800"/>
    </source>
</evidence>
<evidence type="ECO:0000256" key="4">
    <source>
        <dbReference type="ARBA" id="ARBA00052517"/>
    </source>
</evidence>
<dbReference type="PANTHER" id="PTHR45744">
    <property type="entry name" value="TYROSINE AMINOTRANSFERASE"/>
    <property type="match status" value="1"/>
</dbReference>
<dbReference type="InterPro" id="IPR004838">
    <property type="entry name" value="NHTrfase_class1_PyrdxlP-BS"/>
</dbReference>
<evidence type="ECO:0000259" key="8">
    <source>
        <dbReference type="Pfam" id="PF00155"/>
    </source>
</evidence>
<dbReference type="GO" id="GO:0030170">
    <property type="term" value="F:pyridoxal phosphate binding"/>
    <property type="evidence" value="ECO:0007669"/>
    <property type="project" value="InterPro"/>
</dbReference>
<comment type="cofactor">
    <cofactor evidence="1 6 7">
        <name>pyridoxal 5'-phosphate</name>
        <dbReference type="ChEBI" id="CHEBI:597326"/>
    </cofactor>
</comment>
<sequence>MENGGEGEARWRFRPSEVLSEASSVSIRTVLNKVMENLEENDPRGVLHLGHGDPSMFPSFRTASAAENAIVSSLRSAKFNCYAPSVGVSMARRAIADHLSEDLPYKLSPEDVFLTSGCTQAIEIVVSVLSRPGANILLPRPGFPFYEARCAFSGLEVRHFNLVPEREWEIDLNMVEALADGNNAAMVVINSCNPCGSVFSYQHLAKVAETAKNLGIVIIADEVYDHLVFGVKPFVPMGAFGQITPILTPGSISKRWGVPGWRLGWIATSDPKHILKETKVVQCIKSFLDISTDPATFVQGAVTAIIKNTNGDFFNKIIEALRKSSELCGERLQEIDCIRCPSKPEGSMFLLVELNLSSLDVIQDDFEFCCKLAKEESVIVLPGTAVGLKNWLRVSFAVELSSLDDALDRLKSFCRRHRKKTH</sequence>
<evidence type="ECO:0000256" key="6">
    <source>
        <dbReference type="PIRNR" id="PIRNR000517"/>
    </source>
</evidence>
<dbReference type="EC" id="2.6.1.80" evidence="5"/>
<protein>
    <recommendedName>
        <fullName evidence="5">nicotianamine aminotransferase</fullName>
        <ecNumber evidence="5">2.6.1.80</ecNumber>
    </recommendedName>
</protein>
<dbReference type="PANTHER" id="PTHR45744:SF5">
    <property type="entry name" value="NICOTIANAMINE AMINOTRANSFERASE 1"/>
    <property type="match status" value="1"/>
</dbReference>
<feature type="domain" description="Aminotransferase class I/classII large" evidence="8">
    <location>
        <begin position="46"/>
        <end position="410"/>
    </location>
</feature>
<dbReference type="Pfam" id="PF00155">
    <property type="entry name" value="Aminotran_1_2"/>
    <property type="match status" value="1"/>
</dbReference>
<reference evidence="9 10" key="1">
    <citation type="journal article" date="2020" name="Nat. Food">
        <title>A phased Vanilla planifolia genome enables genetic improvement of flavour and production.</title>
        <authorList>
            <person name="Hasing T."/>
            <person name="Tang H."/>
            <person name="Brym M."/>
            <person name="Khazi F."/>
            <person name="Huang T."/>
            <person name="Chambers A.H."/>
        </authorList>
    </citation>
    <scope>NUCLEOTIDE SEQUENCE [LARGE SCALE GENOMIC DNA]</scope>
    <source>
        <tissue evidence="9">Leaf</tissue>
    </source>
</reference>
<evidence type="ECO:0000256" key="2">
    <source>
        <dbReference type="ARBA" id="ARBA00007441"/>
    </source>
</evidence>
<name>A0A835S982_VANPL</name>
<dbReference type="Gene3D" id="3.40.640.10">
    <property type="entry name" value="Type I PLP-dependent aspartate aminotransferase-like (Major domain)"/>
    <property type="match status" value="1"/>
</dbReference>
<organism evidence="9 10">
    <name type="scientific">Vanilla planifolia</name>
    <name type="common">Vanilla</name>
    <dbReference type="NCBI Taxonomy" id="51239"/>
    <lineage>
        <taxon>Eukaryota</taxon>
        <taxon>Viridiplantae</taxon>
        <taxon>Streptophyta</taxon>
        <taxon>Embryophyta</taxon>
        <taxon>Tracheophyta</taxon>
        <taxon>Spermatophyta</taxon>
        <taxon>Magnoliopsida</taxon>
        <taxon>Liliopsida</taxon>
        <taxon>Asparagales</taxon>
        <taxon>Orchidaceae</taxon>
        <taxon>Vanilloideae</taxon>
        <taxon>Vanilleae</taxon>
        <taxon>Vanilla</taxon>
    </lineage>
</organism>
<gene>
    <name evidence="9" type="ORF">HPP92_003878</name>
</gene>
<dbReference type="InterPro" id="IPR004839">
    <property type="entry name" value="Aminotransferase_I/II_large"/>
</dbReference>
<evidence type="ECO:0000256" key="5">
    <source>
        <dbReference type="ARBA" id="ARBA00067055"/>
    </source>
</evidence>
<evidence type="ECO:0000256" key="3">
    <source>
        <dbReference type="ARBA" id="ARBA00022898"/>
    </source>
</evidence>
<dbReference type="InterPro" id="IPR015424">
    <property type="entry name" value="PyrdxlP-dep_Trfase"/>
</dbReference>
<evidence type="ECO:0000256" key="7">
    <source>
        <dbReference type="PIRSR" id="PIRSR000517-1"/>
    </source>
</evidence>
<dbReference type="FunFam" id="3.40.640.10:FF:000048">
    <property type="entry name" value="tyrosine aminotransferase"/>
    <property type="match status" value="1"/>
</dbReference>
<dbReference type="InterPro" id="IPR005958">
    <property type="entry name" value="TyrNic_aminoTrfase"/>
</dbReference>
<dbReference type="GO" id="GO:0033855">
    <property type="term" value="F:nicotianamine aminotransferase activity"/>
    <property type="evidence" value="ECO:0007669"/>
    <property type="project" value="UniProtKB-EC"/>
</dbReference>
<keyword evidence="3 6" id="KW-0663">Pyridoxal phosphate</keyword>
<comment type="caution">
    <text evidence="9">The sequence shown here is derived from an EMBL/GenBank/DDBJ whole genome shotgun (WGS) entry which is preliminary data.</text>
</comment>
<dbReference type="PROSITE" id="PS00105">
    <property type="entry name" value="AA_TRANSFER_CLASS_1"/>
    <property type="match status" value="1"/>
</dbReference>
<dbReference type="OrthoDB" id="2192888at2759"/>
<dbReference type="InterPro" id="IPR015421">
    <property type="entry name" value="PyrdxlP-dep_Trfase_major"/>
</dbReference>
<comment type="similarity">
    <text evidence="2 6">Belongs to the class-I pyridoxal-phosphate-dependent aminotransferase family.</text>
</comment>
<accession>A0A835S982</accession>
<dbReference type="NCBIfam" id="TIGR01265">
    <property type="entry name" value="tyr_nico_aTase"/>
    <property type="match status" value="1"/>
</dbReference>
<dbReference type="GO" id="GO:0006572">
    <property type="term" value="P:L-tyrosine catabolic process"/>
    <property type="evidence" value="ECO:0007669"/>
    <property type="project" value="TreeGrafter"/>
</dbReference>
<keyword evidence="10" id="KW-1185">Reference proteome</keyword>
<dbReference type="Proteomes" id="UP000636800">
    <property type="component" value="Chromosome 1"/>
</dbReference>
<comment type="catalytic activity">
    <reaction evidence="4">
        <text>nicotianamine + 2-oxoglutarate = 3''-deamino-3''-oxonicotianamine + L-glutamate</text>
        <dbReference type="Rhea" id="RHEA:22104"/>
        <dbReference type="ChEBI" id="CHEBI:16810"/>
        <dbReference type="ChEBI" id="CHEBI:29985"/>
        <dbReference type="ChEBI" id="CHEBI:58249"/>
        <dbReference type="ChEBI" id="CHEBI:58685"/>
        <dbReference type="EC" id="2.6.1.80"/>
    </reaction>
</comment>
<dbReference type="PIRSF" id="PIRSF000517">
    <property type="entry name" value="Tyr_transaminase"/>
    <property type="match status" value="1"/>
</dbReference>
<evidence type="ECO:0000313" key="9">
    <source>
        <dbReference type="EMBL" id="KAG0499187.1"/>
    </source>
</evidence>
<evidence type="ECO:0000256" key="1">
    <source>
        <dbReference type="ARBA" id="ARBA00001933"/>
    </source>
</evidence>
<dbReference type="EMBL" id="JADCNL010000001">
    <property type="protein sequence ID" value="KAG0499187.1"/>
    <property type="molecule type" value="Genomic_DNA"/>
</dbReference>
<dbReference type="SUPFAM" id="SSF53383">
    <property type="entry name" value="PLP-dependent transferases"/>
    <property type="match status" value="1"/>
</dbReference>